<dbReference type="HOGENOM" id="CLU_083069_0_0_1"/>
<sequence length="262" mass="29718">MIFPLPTADESYLCYARHAIVHFARSQPPLPSVTINFDRLKDEIPDLSPSNVLILLDYCYAAIGSMGKRHDLISDSSFGEVGAPCLPHDFTDNIVQHLQQAYKETQILTTVQLYNRLAIRHFVMKRNGTPGLANMPIFLHHHSSRHLPIFLLPMQPINTPPWHLYPAATTGVLLQPVNVIFSVNLNNTEIQELGAMQAWSGSRHEASQHIRVGKVYRSSWSIIDIITTTFTIWYHLPQDPTINFIGFEYDELAASRHPWAEA</sequence>
<dbReference type="STRING" id="1279085.S0DSQ1"/>
<evidence type="ECO:0000313" key="1">
    <source>
        <dbReference type="EMBL" id="CCT63593.1"/>
    </source>
</evidence>
<dbReference type="RefSeq" id="XP_023425674.1">
    <property type="nucleotide sequence ID" value="XM_023571355.1"/>
</dbReference>
<organism evidence="1 2">
    <name type="scientific">Gibberella fujikuroi (strain CBS 195.34 / IMI 58289 / NRRL A-6831)</name>
    <name type="common">Bakanae and foot rot disease fungus</name>
    <name type="synonym">Fusarium fujikuroi</name>
    <dbReference type="NCBI Taxonomy" id="1279085"/>
    <lineage>
        <taxon>Eukaryota</taxon>
        <taxon>Fungi</taxon>
        <taxon>Dikarya</taxon>
        <taxon>Ascomycota</taxon>
        <taxon>Pezizomycotina</taxon>
        <taxon>Sordariomycetes</taxon>
        <taxon>Hypocreomycetidae</taxon>
        <taxon>Hypocreales</taxon>
        <taxon>Nectriaceae</taxon>
        <taxon>Fusarium</taxon>
        <taxon>Fusarium fujikuroi species complex</taxon>
    </lineage>
</organism>
<dbReference type="Proteomes" id="UP000016800">
    <property type="component" value="Chromosome II"/>
</dbReference>
<accession>S0DSQ1</accession>
<gene>
    <name evidence="1" type="ORF">FFUJ_05261</name>
</gene>
<proteinExistence type="predicted"/>
<dbReference type="AlphaFoldDB" id="S0DSQ1"/>
<name>S0DSQ1_GIBF5</name>
<dbReference type="EMBL" id="HF679024">
    <property type="protein sequence ID" value="CCT63593.1"/>
    <property type="molecule type" value="Genomic_DNA"/>
</dbReference>
<evidence type="ECO:0000313" key="2">
    <source>
        <dbReference type="Proteomes" id="UP000016800"/>
    </source>
</evidence>
<dbReference type="GeneID" id="35398742"/>
<keyword evidence="2" id="KW-1185">Reference proteome</keyword>
<dbReference type="VEuPathDB" id="FungiDB:FFUJ_05261"/>
<protein>
    <submittedName>
        <fullName evidence="1">Uncharacterized protein</fullName>
    </submittedName>
</protein>
<reference evidence="1 2" key="1">
    <citation type="journal article" date="2013" name="PLoS Pathog.">
        <title>Deciphering the cryptic genome: genome-wide analyses of the rice pathogen Fusarium fujikuroi reveal complex regulation of secondary metabolism and novel metabolites.</title>
        <authorList>
            <person name="Wiemann P."/>
            <person name="Sieber C.M."/>
            <person name="von Bargen K.W."/>
            <person name="Studt L."/>
            <person name="Niehaus E.M."/>
            <person name="Espino J.J."/>
            <person name="Huss K."/>
            <person name="Michielse C.B."/>
            <person name="Albermann S."/>
            <person name="Wagner D."/>
            <person name="Bergner S.V."/>
            <person name="Connolly L.R."/>
            <person name="Fischer A."/>
            <person name="Reuter G."/>
            <person name="Kleigrewe K."/>
            <person name="Bald T."/>
            <person name="Wingfield B.D."/>
            <person name="Ophir R."/>
            <person name="Freeman S."/>
            <person name="Hippler M."/>
            <person name="Smith K.M."/>
            <person name="Brown D.W."/>
            <person name="Proctor R.H."/>
            <person name="Munsterkotter M."/>
            <person name="Freitag M."/>
            <person name="Humpf H.U."/>
            <person name="Guldener U."/>
            <person name="Tudzynski B."/>
        </authorList>
    </citation>
    <scope>NUCLEOTIDE SEQUENCE [LARGE SCALE GENOMIC DNA]</scope>
    <source>
        <strain evidence="2">CBS 195.34 / IMI 58289 / NRRL A-6831</strain>
    </source>
</reference>